<keyword evidence="3" id="KW-1185">Reference proteome</keyword>
<accession>E8R2M6</accession>
<dbReference type="AlphaFoldDB" id="E8R2M6"/>
<dbReference type="GO" id="GO:0000166">
    <property type="term" value="F:nucleotide binding"/>
    <property type="evidence" value="ECO:0007669"/>
    <property type="project" value="InterPro"/>
</dbReference>
<dbReference type="FunCoup" id="E8R2M6">
    <property type="interactions" value="11"/>
</dbReference>
<dbReference type="eggNOG" id="COG0349">
    <property type="taxonomic scope" value="Bacteria"/>
</dbReference>
<dbReference type="InterPro" id="IPR012337">
    <property type="entry name" value="RNaseH-like_sf"/>
</dbReference>
<name>E8R2M6_ISOPI</name>
<evidence type="ECO:0000313" key="3">
    <source>
        <dbReference type="Proteomes" id="UP000008631"/>
    </source>
</evidence>
<dbReference type="RefSeq" id="WP_013564814.1">
    <property type="nucleotide sequence ID" value="NC_014962.1"/>
</dbReference>
<dbReference type="SMART" id="SM00474">
    <property type="entry name" value="35EXOc"/>
    <property type="match status" value="1"/>
</dbReference>
<feature type="domain" description="HRDC" evidence="1">
    <location>
        <begin position="214"/>
        <end position="294"/>
    </location>
</feature>
<dbReference type="Pfam" id="PF01612">
    <property type="entry name" value="DNA_pol_A_exo1"/>
    <property type="match status" value="1"/>
</dbReference>
<gene>
    <name evidence="2" type="ordered locus">Isop_1946</name>
</gene>
<dbReference type="InterPro" id="IPR002121">
    <property type="entry name" value="HRDC_dom"/>
</dbReference>
<dbReference type="InterPro" id="IPR048579">
    <property type="entry name" value="RNAseD_HRDC_C"/>
</dbReference>
<dbReference type="PROSITE" id="PS50967">
    <property type="entry name" value="HRDC"/>
    <property type="match status" value="1"/>
</dbReference>
<dbReference type="Proteomes" id="UP000008631">
    <property type="component" value="Chromosome"/>
</dbReference>
<proteinExistence type="predicted"/>
<dbReference type="CDD" id="cd06142">
    <property type="entry name" value="RNaseD_exo"/>
    <property type="match status" value="1"/>
</dbReference>
<evidence type="ECO:0000259" key="1">
    <source>
        <dbReference type="PROSITE" id="PS50967"/>
    </source>
</evidence>
<dbReference type="InterPro" id="IPR044876">
    <property type="entry name" value="HRDC_dom_sf"/>
</dbReference>
<organism evidence="2 3">
    <name type="scientific">Isosphaera pallida (strain ATCC 43644 / DSM 9630 / IS1B)</name>
    <dbReference type="NCBI Taxonomy" id="575540"/>
    <lineage>
        <taxon>Bacteria</taxon>
        <taxon>Pseudomonadati</taxon>
        <taxon>Planctomycetota</taxon>
        <taxon>Planctomycetia</taxon>
        <taxon>Isosphaerales</taxon>
        <taxon>Isosphaeraceae</taxon>
        <taxon>Isosphaera</taxon>
    </lineage>
</organism>
<dbReference type="Pfam" id="PF21293">
    <property type="entry name" value="RNAseD_HRDC_C"/>
    <property type="match status" value="1"/>
</dbReference>
<reference key="1">
    <citation type="submission" date="2010-11" db="EMBL/GenBank/DDBJ databases">
        <title>The complete sequence of chromosome of Isophaera pallida ATCC 43644.</title>
        <authorList>
            <consortium name="US DOE Joint Genome Institute (JGI-PGF)"/>
            <person name="Lucas S."/>
            <person name="Copeland A."/>
            <person name="Lapidus A."/>
            <person name="Bruce D."/>
            <person name="Goodwin L."/>
            <person name="Pitluck S."/>
            <person name="Kyrpides N."/>
            <person name="Mavromatis K."/>
            <person name="Pagani I."/>
            <person name="Ivanova N."/>
            <person name="Saunders E."/>
            <person name="Brettin T."/>
            <person name="Detter J.C."/>
            <person name="Han C."/>
            <person name="Tapia R."/>
            <person name="Land M."/>
            <person name="Hauser L."/>
            <person name="Markowitz V."/>
            <person name="Cheng J.-F."/>
            <person name="Hugenholtz P."/>
            <person name="Woyke T."/>
            <person name="Wu D."/>
            <person name="Eisen J.A."/>
        </authorList>
    </citation>
    <scope>NUCLEOTIDE SEQUENCE</scope>
    <source>
        <strain>ATCC 43644</strain>
    </source>
</reference>
<dbReference type="HOGENOM" id="CLU_042387_0_0_0"/>
<protein>
    <submittedName>
        <fullName evidence="2">Ribonuclease D</fullName>
        <ecNumber evidence="2">3.1.13.5</ecNumber>
    </submittedName>
</protein>
<dbReference type="Gene3D" id="3.30.420.10">
    <property type="entry name" value="Ribonuclease H-like superfamily/Ribonuclease H"/>
    <property type="match status" value="1"/>
</dbReference>
<dbReference type="GO" id="GO:0008408">
    <property type="term" value="F:3'-5' exonuclease activity"/>
    <property type="evidence" value="ECO:0007669"/>
    <property type="project" value="InterPro"/>
</dbReference>
<dbReference type="KEGG" id="ipa:Isop_1946"/>
<keyword evidence="2" id="KW-0378">Hydrolase</keyword>
<dbReference type="PANTHER" id="PTHR47649">
    <property type="entry name" value="RIBONUCLEASE D"/>
    <property type="match status" value="1"/>
</dbReference>
<dbReference type="EC" id="3.1.13.5" evidence="2"/>
<dbReference type="InParanoid" id="E8R2M6"/>
<dbReference type="SMART" id="SM00341">
    <property type="entry name" value="HRDC"/>
    <property type="match status" value="1"/>
</dbReference>
<evidence type="ECO:0000313" key="2">
    <source>
        <dbReference type="EMBL" id="ADV62526.1"/>
    </source>
</evidence>
<dbReference type="GO" id="GO:0003676">
    <property type="term" value="F:nucleic acid binding"/>
    <property type="evidence" value="ECO:0007669"/>
    <property type="project" value="InterPro"/>
</dbReference>
<dbReference type="InterPro" id="IPR010997">
    <property type="entry name" value="HRDC-like_sf"/>
</dbReference>
<dbReference type="SUPFAM" id="SSF47819">
    <property type="entry name" value="HRDC-like"/>
    <property type="match status" value="2"/>
</dbReference>
<dbReference type="STRING" id="575540.Isop_1946"/>
<dbReference type="Pfam" id="PF00570">
    <property type="entry name" value="HRDC"/>
    <property type="match status" value="1"/>
</dbReference>
<dbReference type="EMBL" id="CP002353">
    <property type="protein sequence ID" value="ADV62526.1"/>
    <property type="molecule type" value="Genomic_DNA"/>
</dbReference>
<sequence length="396" mass="44781">MAAHETKQLITGNQALRDLADHLRAEGRFGFDTEFVAEESYEPILCLIQVATASKLVVIDALAFSDLSPFWDAVLDPKLEVVVHAGGEDLRICKIKTGRLPERVFDVQLAAGFTGLSYPLSLTNLAREVLGVQLVGGESRTDWRKRPLSVAQMNYALEDVRHLLDLADALRSKLERMGRLDWVIEETRAFLDDISQNQDADDRWRRLPGLHQLNRRGLEIARRLAEWRMEDAQIQNKPLRFLMKDDLLVAIAKRQPKDKRDLEALRDFNKPYLLRRSGEIIAVVKEAMAVPEEVLPQHTERPEDPPGASMVVTLLQVALSHCSNRHGISSNLLGTNADLRDLYRWVVEGKPQDRLPKMMRDWRAEVVGRSLVDVAEGKVALRVTNPDSSTPVELVE</sequence>
<dbReference type="InterPro" id="IPR036397">
    <property type="entry name" value="RNaseH_sf"/>
</dbReference>
<dbReference type="GO" id="GO:0033890">
    <property type="term" value="F:ribonuclease D activity"/>
    <property type="evidence" value="ECO:0007669"/>
    <property type="project" value="UniProtKB-EC"/>
</dbReference>
<dbReference type="PANTHER" id="PTHR47649:SF1">
    <property type="entry name" value="RIBONUCLEASE D"/>
    <property type="match status" value="1"/>
</dbReference>
<dbReference type="Gene3D" id="1.10.150.80">
    <property type="entry name" value="HRDC domain"/>
    <property type="match status" value="2"/>
</dbReference>
<reference evidence="2 3" key="2">
    <citation type="journal article" date="2011" name="Stand. Genomic Sci.">
        <title>Complete genome sequence of Isosphaera pallida type strain (IS1B).</title>
        <authorList>
            <consortium name="US DOE Joint Genome Institute (JGI-PGF)"/>
            <person name="Goker M."/>
            <person name="Cleland D."/>
            <person name="Saunders E."/>
            <person name="Lapidus A."/>
            <person name="Nolan M."/>
            <person name="Lucas S."/>
            <person name="Hammon N."/>
            <person name="Deshpande S."/>
            <person name="Cheng J.F."/>
            <person name="Tapia R."/>
            <person name="Han C."/>
            <person name="Goodwin L."/>
            <person name="Pitluck S."/>
            <person name="Liolios K."/>
            <person name="Pagani I."/>
            <person name="Ivanova N."/>
            <person name="Mavromatis K."/>
            <person name="Pati A."/>
            <person name="Chen A."/>
            <person name="Palaniappan K."/>
            <person name="Land M."/>
            <person name="Hauser L."/>
            <person name="Chang Y.J."/>
            <person name="Jeffries C.D."/>
            <person name="Detter J.C."/>
            <person name="Beck B."/>
            <person name="Woyke T."/>
            <person name="Bristow J."/>
            <person name="Eisen J.A."/>
            <person name="Markowitz V."/>
            <person name="Hugenholtz P."/>
            <person name="Kyrpides N.C."/>
            <person name="Klenk H.P."/>
        </authorList>
    </citation>
    <scope>NUCLEOTIDE SEQUENCE [LARGE SCALE GENOMIC DNA]</scope>
    <source>
        <strain evidence="3">ATCC 43644 / DSM 9630 / IS1B</strain>
    </source>
</reference>
<dbReference type="OrthoDB" id="9800549at2"/>
<dbReference type="SUPFAM" id="SSF53098">
    <property type="entry name" value="Ribonuclease H-like"/>
    <property type="match status" value="1"/>
</dbReference>
<dbReference type="InterPro" id="IPR051086">
    <property type="entry name" value="RNase_D-like"/>
</dbReference>
<dbReference type="GO" id="GO:0006139">
    <property type="term" value="P:nucleobase-containing compound metabolic process"/>
    <property type="evidence" value="ECO:0007669"/>
    <property type="project" value="InterPro"/>
</dbReference>
<dbReference type="InterPro" id="IPR002562">
    <property type="entry name" value="3'-5'_exonuclease_dom"/>
</dbReference>